<comment type="caution">
    <text evidence="2">The sequence shown here is derived from an EMBL/GenBank/DDBJ whole genome shotgun (WGS) entry which is preliminary data.</text>
</comment>
<dbReference type="CDD" id="cd02213">
    <property type="entry name" value="cupin_PMI_typeII_C"/>
    <property type="match status" value="1"/>
</dbReference>
<dbReference type="InterPro" id="IPR001538">
    <property type="entry name" value="Man6P_isomerase-2_C"/>
</dbReference>
<dbReference type="Pfam" id="PF01050">
    <property type="entry name" value="MannoseP_isomer"/>
    <property type="match status" value="1"/>
</dbReference>
<proteinExistence type="predicted"/>
<dbReference type="AlphaFoldDB" id="A0A8S9T8A8"/>
<dbReference type="InterPro" id="IPR051161">
    <property type="entry name" value="Mannose-6P_isomerase_type2"/>
</dbReference>
<dbReference type="PANTHER" id="PTHR46390:SF1">
    <property type="entry name" value="MANNOSE-1-PHOSPHATE GUANYLYLTRANSFERASE"/>
    <property type="match status" value="1"/>
</dbReference>
<dbReference type="InterPro" id="IPR011051">
    <property type="entry name" value="RmlC_Cupin_sf"/>
</dbReference>
<organism evidence="2 3">
    <name type="scientific">Tolypothrix bouteillei VB521301</name>
    <dbReference type="NCBI Taxonomy" id="1479485"/>
    <lineage>
        <taxon>Bacteria</taxon>
        <taxon>Bacillati</taxon>
        <taxon>Cyanobacteriota</taxon>
        <taxon>Cyanophyceae</taxon>
        <taxon>Nostocales</taxon>
        <taxon>Tolypothrichaceae</taxon>
        <taxon>Tolypothrix</taxon>
    </lineage>
</organism>
<dbReference type="SUPFAM" id="SSF51182">
    <property type="entry name" value="RmlC-like cupins"/>
    <property type="match status" value="1"/>
</dbReference>
<dbReference type="OrthoDB" id="9806359at2"/>
<keyword evidence="3" id="KW-1185">Reference proteome</keyword>
<reference evidence="2" key="1">
    <citation type="journal article" date="2015" name="Genome Announc.">
        <title>Draft Genome Sequence of Tolypothrix boutellei Strain VB521301.</title>
        <authorList>
            <person name="Chandrababunaidu M.M."/>
            <person name="Singh D."/>
            <person name="Sen D."/>
            <person name="Bhan S."/>
            <person name="Das S."/>
            <person name="Gupta A."/>
            <person name="Adhikary S.P."/>
            <person name="Tripathy S."/>
        </authorList>
    </citation>
    <scope>NUCLEOTIDE SEQUENCE</scope>
    <source>
        <strain evidence="2">VB521301</strain>
    </source>
</reference>
<dbReference type="Proteomes" id="UP000029738">
    <property type="component" value="Unassembled WGS sequence"/>
</dbReference>
<gene>
    <name evidence="2" type="ORF">DA73_0400020855</name>
</gene>
<dbReference type="InterPro" id="IPR014710">
    <property type="entry name" value="RmlC-like_jellyroll"/>
</dbReference>
<dbReference type="EMBL" id="JHEG04000001">
    <property type="protein sequence ID" value="KAF3887663.1"/>
    <property type="molecule type" value="Genomic_DNA"/>
</dbReference>
<dbReference type="RefSeq" id="WP_050045340.1">
    <property type="nucleotide sequence ID" value="NZ_JHEG04000001.1"/>
</dbReference>
<dbReference type="Gene3D" id="2.60.120.10">
    <property type="entry name" value="Jelly Rolls"/>
    <property type="match status" value="1"/>
</dbReference>
<dbReference type="GO" id="GO:0005976">
    <property type="term" value="P:polysaccharide metabolic process"/>
    <property type="evidence" value="ECO:0007669"/>
    <property type="project" value="InterPro"/>
</dbReference>
<protein>
    <submittedName>
        <fullName evidence="2">Cupin domain-containing protein</fullName>
    </submittedName>
</protein>
<name>A0A8S9T8A8_9CYAN</name>
<evidence type="ECO:0000313" key="3">
    <source>
        <dbReference type="Proteomes" id="UP000029738"/>
    </source>
</evidence>
<feature type="domain" description="Mannose-6-phosphate isomerase type II C-terminal" evidence="1">
    <location>
        <begin position="20"/>
        <end position="121"/>
    </location>
</feature>
<evidence type="ECO:0000313" key="2">
    <source>
        <dbReference type="EMBL" id="KAF3887663.1"/>
    </source>
</evidence>
<evidence type="ECO:0000259" key="1">
    <source>
        <dbReference type="Pfam" id="PF01050"/>
    </source>
</evidence>
<dbReference type="GO" id="GO:0004475">
    <property type="term" value="F:mannose-1-phosphate guanylyltransferase (GTP) activity"/>
    <property type="evidence" value="ECO:0007669"/>
    <property type="project" value="TreeGrafter"/>
</dbReference>
<reference evidence="2" key="2">
    <citation type="submission" date="2019-11" db="EMBL/GenBank/DDBJ databases">
        <title>Improved Assembly of Tolypothrix boutellei genome.</title>
        <authorList>
            <person name="Sarangi A.N."/>
            <person name="Mukherjee M."/>
            <person name="Ghosh S."/>
            <person name="Singh D."/>
            <person name="Das A."/>
            <person name="Kant S."/>
            <person name="Prusty A."/>
            <person name="Tripathy S."/>
        </authorList>
    </citation>
    <scope>NUCLEOTIDE SEQUENCE</scope>
    <source>
        <strain evidence="2">VB521301</strain>
    </source>
</reference>
<sequence>MTRNENLPQIKVNSCSLQCITRYWGKVEVIEKGKNYRINRIEIKPKHSIKQQIHYHRCEHWVVVSGIAKVTCGHEEILLNRNESTFVPSATLHRVENPGFIPLIILEIQNGEYLGEDDTERALDLTKV</sequence>
<accession>A0A8S9T8A8</accession>
<dbReference type="PANTHER" id="PTHR46390">
    <property type="entry name" value="MANNOSE-1-PHOSPHATE GUANYLYLTRANSFERASE"/>
    <property type="match status" value="1"/>
</dbReference>
<dbReference type="GO" id="GO:0009298">
    <property type="term" value="P:GDP-mannose biosynthetic process"/>
    <property type="evidence" value="ECO:0007669"/>
    <property type="project" value="TreeGrafter"/>
</dbReference>